<dbReference type="Gene3D" id="2.60.120.10">
    <property type="entry name" value="Jelly Rolls"/>
    <property type="match status" value="2"/>
</dbReference>
<dbReference type="Pfam" id="PF00069">
    <property type="entry name" value="Pkinase"/>
    <property type="match status" value="1"/>
</dbReference>
<dbReference type="GO" id="GO:0004691">
    <property type="term" value="F:cAMP-dependent protein kinase activity"/>
    <property type="evidence" value="ECO:0007669"/>
    <property type="project" value="TreeGrafter"/>
</dbReference>
<dbReference type="AlphaFoldDB" id="A0A7S0RQJ5"/>
<dbReference type="InterPro" id="IPR018488">
    <property type="entry name" value="cNMP-bd_CS"/>
</dbReference>
<dbReference type="SUPFAM" id="SSF56112">
    <property type="entry name" value="Protein kinase-like (PK-like)"/>
    <property type="match status" value="1"/>
</dbReference>
<keyword evidence="4" id="KW-0418">Kinase</keyword>
<feature type="domain" description="Cyclic nucleotide-binding" evidence="7">
    <location>
        <begin position="31"/>
        <end position="151"/>
    </location>
</feature>
<reference evidence="8" key="1">
    <citation type="submission" date="2021-01" db="EMBL/GenBank/DDBJ databases">
        <authorList>
            <person name="Corre E."/>
            <person name="Pelletier E."/>
            <person name="Niang G."/>
            <person name="Scheremetjew M."/>
            <person name="Finn R."/>
            <person name="Kale V."/>
            <person name="Holt S."/>
            <person name="Cochrane G."/>
            <person name="Meng A."/>
            <person name="Brown T."/>
            <person name="Cohen L."/>
        </authorList>
    </citation>
    <scope>NUCLEOTIDE SEQUENCE</scope>
    <source>
        <strain evidence="8">SAG 11-49</strain>
    </source>
</reference>
<dbReference type="Gene3D" id="1.10.510.10">
    <property type="entry name" value="Transferase(Phosphotransferase) domain 1"/>
    <property type="match status" value="1"/>
</dbReference>
<evidence type="ECO:0000256" key="5">
    <source>
        <dbReference type="ARBA" id="ARBA00022840"/>
    </source>
</evidence>
<dbReference type="PROSITE" id="PS00889">
    <property type="entry name" value="CNMP_BINDING_2"/>
    <property type="match status" value="2"/>
</dbReference>
<evidence type="ECO:0008006" key="9">
    <source>
        <dbReference type="Google" id="ProtNLM"/>
    </source>
</evidence>
<feature type="domain" description="Protein kinase" evidence="6">
    <location>
        <begin position="324"/>
        <end position="585"/>
    </location>
</feature>
<dbReference type="SMART" id="SM00220">
    <property type="entry name" value="S_TKc"/>
    <property type="match status" value="1"/>
</dbReference>
<dbReference type="PANTHER" id="PTHR24353:SF127">
    <property type="entry name" value="PROTEIN PHOSPHATASE 2C AND CYCLIC NUCLEOTIDE-BINDING_KINASE DOMAIN-CONTAINING PROTEIN"/>
    <property type="match status" value="1"/>
</dbReference>
<organism evidence="8">
    <name type="scientific">Chlamydomonas leiostraca</name>
    <dbReference type="NCBI Taxonomy" id="1034604"/>
    <lineage>
        <taxon>Eukaryota</taxon>
        <taxon>Viridiplantae</taxon>
        <taxon>Chlorophyta</taxon>
        <taxon>core chlorophytes</taxon>
        <taxon>Chlorophyceae</taxon>
        <taxon>CS clade</taxon>
        <taxon>Chlamydomonadales</taxon>
        <taxon>Chlamydomonadaceae</taxon>
        <taxon>Chlamydomonas</taxon>
    </lineage>
</organism>
<name>A0A7S0RQJ5_9CHLO</name>
<dbReference type="PROSITE" id="PS00888">
    <property type="entry name" value="CNMP_BINDING_1"/>
    <property type="match status" value="2"/>
</dbReference>
<accession>A0A7S0RQJ5</accession>
<protein>
    <recommendedName>
        <fullName evidence="9">cGMP-dependent protein kinase</fullName>
    </recommendedName>
</protein>
<dbReference type="PANTHER" id="PTHR24353">
    <property type="entry name" value="CYCLIC NUCLEOTIDE-DEPENDENT PROTEIN KINASE"/>
    <property type="match status" value="1"/>
</dbReference>
<proteinExistence type="predicted"/>
<keyword evidence="1" id="KW-0723">Serine/threonine-protein kinase</keyword>
<evidence type="ECO:0000256" key="3">
    <source>
        <dbReference type="ARBA" id="ARBA00022741"/>
    </source>
</evidence>
<dbReference type="InterPro" id="IPR018490">
    <property type="entry name" value="cNMP-bd_dom_sf"/>
</dbReference>
<keyword evidence="5" id="KW-0067">ATP-binding</keyword>
<dbReference type="InterPro" id="IPR014710">
    <property type="entry name" value="RmlC-like_jellyroll"/>
</dbReference>
<evidence type="ECO:0000259" key="6">
    <source>
        <dbReference type="PROSITE" id="PS50011"/>
    </source>
</evidence>
<dbReference type="GO" id="GO:0005524">
    <property type="term" value="F:ATP binding"/>
    <property type="evidence" value="ECO:0007669"/>
    <property type="project" value="UniProtKB-KW"/>
</dbReference>
<evidence type="ECO:0000259" key="7">
    <source>
        <dbReference type="PROSITE" id="PS50042"/>
    </source>
</evidence>
<dbReference type="InterPro" id="IPR000595">
    <property type="entry name" value="cNMP-bd_dom"/>
</dbReference>
<dbReference type="SUPFAM" id="SSF51206">
    <property type="entry name" value="cAMP-binding domain-like"/>
    <property type="match status" value="2"/>
</dbReference>
<dbReference type="PROSITE" id="PS50011">
    <property type="entry name" value="PROTEIN_KINASE_DOM"/>
    <property type="match status" value="1"/>
</dbReference>
<feature type="domain" description="Cyclic nucleotide-binding" evidence="7">
    <location>
        <begin position="175"/>
        <end position="283"/>
    </location>
</feature>
<dbReference type="InterPro" id="IPR000719">
    <property type="entry name" value="Prot_kinase_dom"/>
</dbReference>
<dbReference type="PROSITE" id="PS50042">
    <property type="entry name" value="CNMP_BINDING_3"/>
    <property type="match status" value="2"/>
</dbReference>
<evidence type="ECO:0000256" key="4">
    <source>
        <dbReference type="ARBA" id="ARBA00022777"/>
    </source>
</evidence>
<evidence type="ECO:0000313" key="8">
    <source>
        <dbReference type="EMBL" id="CAD8684281.1"/>
    </source>
</evidence>
<dbReference type="Pfam" id="PF00027">
    <property type="entry name" value="cNMP_binding"/>
    <property type="match status" value="2"/>
</dbReference>
<dbReference type="CDD" id="cd00038">
    <property type="entry name" value="CAP_ED"/>
    <property type="match status" value="2"/>
</dbReference>
<keyword evidence="2" id="KW-0808">Transferase</keyword>
<dbReference type="EMBL" id="HBFB01020841">
    <property type="protein sequence ID" value="CAD8684281.1"/>
    <property type="molecule type" value="Transcribed_RNA"/>
</dbReference>
<evidence type="ECO:0000256" key="1">
    <source>
        <dbReference type="ARBA" id="ARBA00022527"/>
    </source>
</evidence>
<dbReference type="InterPro" id="IPR011009">
    <property type="entry name" value="Kinase-like_dom_sf"/>
</dbReference>
<dbReference type="PRINTS" id="PR00103">
    <property type="entry name" value="CAMPKINASE"/>
</dbReference>
<keyword evidence="3" id="KW-0547">Nucleotide-binding</keyword>
<evidence type="ECO:0000256" key="2">
    <source>
        <dbReference type="ARBA" id="ARBA00022679"/>
    </source>
</evidence>
<dbReference type="Gene3D" id="3.30.200.20">
    <property type="entry name" value="Phosphorylase Kinase, domain 1"/>
    <property type="match status" value="1"/>
</dbReference>
<dbReference type="SMART" id="SM00100">
    <property type="entry name" value="cNMP"/>
    <property type="match status" value="2"/>
</dbReference>
<dbReference type="GO" id="GO:0005952">
    <property type="term" value="C:cAMP-dependent protein kinase complex"/>
    <property type="evidence" value="ECO:0007669"/>
    <property type="project" value="TreeGrafter"/>
</dbReference>
<sequence>MKAPGEGEAGAGALSQADVDMLEGAVAANFLFANMSDAERLAVFQAMQHVPVQAGQLVIRQGDPGDHFYIVDTGLFDVYLQQSPASPPELVHTYGQLPGMEAGPSEPGEVPPHASFGELALLYSKPRAATVVARTEGVLWSLHRNDFKAALQAVEHAGDSRDVRSLVKTLRGVEVLQCLSGSQLHLLAESMEEVVVEDGQHVIRQGEEGREFFLITAGEVVCTVRKNPDDAAEVPKEVLRLSAGQYFGERALLMSAKRAANVVACGRVVLRRISRDAFEAAMGMSLQALVDAEATWREQLAVQREVLARKNASALHLQGGQAQFSLDDLVARGLLFSTDCSALMLMEHKASEEIFTVRVTSVTDVCAMGKQALVMRAREITRSLEPSFFVPGVLTSFKDSRVLAEVLMTVGLCTLDMLLAPGPFDEQSAMFVAASVVLGLEHLHWSHTLYRGLSVHSVIVTEGGQVQLVDFRFARKDDGRAHTLCGNPEYLAPEVVESRGHNSAADLWALGVLIYCLLTGETPFAAPGDDELRIYRKICARALVLPDHLSPNAQDLLDCLLQRDPAHRLGAGPAGLAALKAHPWFAGIHWDALLEHRYPPPPGIRERIYNFEGVAYAHFEPKAYEGDTRWMENF</sequence>
<gene>
    <name evidence="8" type="ORF">CLEI1391_LOCUS11686</name>
</gene>